<dbReference type="HOGENOM" id="CLU_1569404_0_0_6"/>
<gene>
    <name evidence="2" type="ordered locus">Psesu_0366</name>
</gene>
<sequence length="170" mass="17692">MSHSTNTPAKPRHVGQGRTVPAIAILVLAIAAAAVLLPGQSPVGPARLAVAGCLLVAIVVLGWRLLAGPRHPASHPAVIALFNARDAATDAASAEDRTRLRAYLAELETLLVARLPEPIDQASLHRAEASCARDVIADMARSSTGEAGKLLGALQRAGFAVPGDLDRERR</sequence>
<proteinExistence type="predicted"/>
<dbReference type="Proteomes" id="UP000008632">
    <property type="component" value="Chromosome"/>
</dbReference>
<evidence type="ECO:0000313" key="3">
    <source>
        <dbReference type="Proteomes" id="UP000008632"/>
    </source>
</evidence>
<accession>E6WPI3</accession>
<keyword evidence="1" id="KW-1133">Transmembrane helix</keyword>
<dbReference type="EMBL" id="CP002446">
    <property type="protein sequence ID" value="ADV26227.1"/>
    <property type="molecule type" value="Genomic_DNA"/>
</dbReference>
<dbReference type="AlphaFoldDB" id="E6WPI3"/>
<organism evidence="2 3">
    <name type="scientific">Pseudoxanthomonas suwonensis (strain 11-1)</name>
    <dbReference type="NCBI Taxonomy" id="743721"/>
    <lineage>
        <taxon>Bacteria</taxon>
        <taxon>Pseudomonadati</taxon>
        <taxon>Pseudomonadota</taxon>
        <taxon>Gammaproteobacteria</taxon>
        <taxon>Lysobacterales</taxon>
        <taxon>Lysobacteraceae</taxon>
        <taxon>Pseudoxanthomonas</taxon>
    </lineage>
</organism>
<evidence type="ECO:0000313" key="2">
    <source>
        <dbReference type="EMBL" id="ADV26227.1"/>
    </source>
</evidence>
<dbReference type="RefSeq" id="WP_013534057.1">
    <property type="nucleotide sequence ID" value="NC_014924.1"/>
</dbReference>
<keyword evidence="3" id="KW-1185">Reference proteome</keyword>
<evidence type="ECO:0008006" key="4">
    <source>
        <dbReference type="Google" id="ProtNLM"/>
    </source>
</evidence>
<feature type="transmembrane region" description="Helical" evidence="1">
    <location>
        <begin position="20"/>
        <end position="40"/>
    </location>
</feature>
<dbReference type="KEGG" id="psu:Psesu_0366"/>
<feature type="transmembrane region" description="Helical" evidence="1">
    <location>
        <begin position="46"/>
        <end position="66"/>
    </location>
</feature>
<reference evidence="2 3" key="1">
    <citation type="submission" date="2011-01" db="EMBL/GenBank/DDBJ databases">
        <title>Complete sequence of Pseudoxanthomonas suwonensis 11-1.</title>
        <authorList>
            <consortium name="US DOE Joint Genome Institute"/>
            <person name="Lucas S."/>
            <person name="Copeland A."/>
            <person name="Lapidus A."/>
            <person name="Cheng J.-F."/>
            <person name="Goodwin L."/>
            <person name="Pitluck S."/>
            <person name="Teshima H."/>
            <person name="Detter J.C."/>
            <person name="Han C."/>
            <person name="Tapia R."/>
            <person name="Land M."/>
            <person name="Hauser L."/>
            <person name="Kyrpides N."/>
            <person name="Ivanova N."/>
            <person name="Ovchinnikova G."/>
            <person name="Siebers A.K."/>
            <person name="Allgaier M."/>
            <person name="Thelen M.P."/>
            <person name="Hugenholtz P."/>
            <person name="Gladden J."/>
            <person name="Woyke T."/>
        </authorList>
    </citation>
    <scope>NUCLEOTIDE SEQUENCE [LARGE SCALE GENOMIC DNA]</scope>
    <source>
        <strain evidence="3">11-1</strain>
    </source>
</reference>
<evidence type="ECO:0000256" key="1">
    <source>
        <dbReference type="SAM" id="Phobius"/>
    </source>
</evidence>
<keyword evidence="1" id="KW-0472">Membrane</keyword>
<name>E6WPI3_PSEUU</name>
<dbReference type="STRING" id="743721.Psesu_0366"/>
<keyword evidence="1" id="KW-0812">Transmembrane</keyword>
<protein>
    <recommendedName>
        <fullName evidence="4">Transmembrane protein</fullName>
    </recommendedName>
</protein>